<keyword evidence="3" id="KW-0997">Cell inner membrane</keyword>
<dbReference type="PANTHER" id="PTHR43066">
    <property type="entry name" value="RHOMBOID-RELATED PROTEIN"/>
    <property type="match status" value="1"/>
</dbReference>
<evidence type="ECO:0000256" key="6">
    <source>
        <dbReference type="ARBA" id="ARBA00023136"/>
    </source>
</evidence>
<evidence type="ECO:0000259" key="9">
    <source>
        <dbReference type="Pfam" id="PF12122"/>
    </source>
</evidence>
<dbReference type="RefSeq" id="WP_110076647.1">
    <property type="nucleotide sequence ID" value="NZ_QGTT01000017.1"/>
</dbReference>
<dbReference type="AlphaFoldDB" id="A0A317Q2Y9"/>
<evidence type="ECO:0000256" key="3">
    <source>
        <dbReference type="ARBA" id="ARBA00022519"/>
    </source>
</evidence>
<organism evidence="10 11">
    <name type="scientific">Pseudidiomarina maritima</name>
    <dbReference type="NCBI Taxonomy" id="519453"/>
    <lineage>
        <taxon>Bacteria</taxon>
        <taxon>Pseudomonadati</taxon>
        <taxon>Pseudomonadota</taxon>
        <taxon>Gammaproteobacteria</taxon>
        <taxon>Alteromonadales</taxon>
        <taxon>Idiomarinaceae</taxon>
        <taxon>Pseudidiomarina</taxon>
    </lineage>
</organism>
<evidence type="ECO:0000256" key="1">
    <source>
        <dbReference type="ARBA" id="ARBA00004141"/>
    </source>
</evidence>
<feature type="transmembrane region" description="Helical" evidence="7">
    <location>
        <begin position="255"/>
        <end position="273"/>
    </location>
</feature>
<dbReference type="SUPFAM" id="SSF144091">
    <property type="entry name" value="Rhomboid-like"/>
    <property type="match status" value="1"/>
</dbReference>
<dbReference type="GO" id="GO:0004252">
    <property type="term" value="F:serine-type endopeptidase activity"/>
    <property type="evidence" value="ECO:0007669"/>
    <property type="project" value="InterPro"/>
</dbReference>
<dbReference type="PANTHER" id="PTHR43066:SF26">
    <property type="entry name" value="RHOMBOID PROTEASE GLPG"/>
    <property type="match status" value="1"/>
</dbReference>
<name>A0A317Q2Y9_9GAMM</name>
<dbReference type="InterPro" id="IPR022732">
    <property type="entry name" value="Peptidase_S54_GlpG_N"/>
</dbReference>
<evidence type="ECO:0000256" key="4">
    <source>
        <dbReference type="ARBA" id="ARBA00022692"/>
    </source>
</evidence>
<keyword evidence="6 7" id="KW-0472">Membrane</keyword>
<evidence type="ECO:0000313" key="10">
    <source>
        <dbReference type="EMBL" id="PWW09777.1"/>
    </source>
</evidence>
<sequence>MQKLMSTEDAELMAKTYRFLSQRGVPVTVSEHGSQLELWLTVASYSAHAKALLQELKHHPELLDQAEPAHTPASASSHATPSLLKQLLQQSGWFTAGYALLVVLVFAGLQVDALQEPILYALLYNPDSFEQLPWAQPWRLLTPALLHFSAMHILFNVFWWWYLGGRFERYYGSKWLILTYVCVALVSNTAQFMVSGPYFGGLSGVVYGLFGLAVVVAWNRPRHPLFLPRGLIIFMLAWLLLGYTDLLWVNVANTAHTAGLVSGLVVGALIQWLSRFSTK</sequence>
<feature type="transmembrane region" description="Helical" evidence="7">
    <location>
        <begin position="175"/>
        <end position="192"/>
    </location>
</feature>
<dbReference type="Pfam" id="PF01694">
    <property type="entry name" value="Rhomboid"/>
    <property type="match status" value="1"/>
</dbReference>
<feature type="domain" description="Peptidase S54 rhomboid" evidence="8">
    <location>
        <begin position="136"/>
        <end position="270"/>
    </location>
</feature>
<evidence type="ECO:0000256" key="2">
    <source>
        <dbReference type="ARBA" id="ARBA00022475"/>
    </source>
</evidence>
<dbReference type="InterPro" id="IPR022764">
    <property type="entry name" value="Peptidase_S54_rhomboid_dom"/>
</dbReference>
<evidence type="ECO:0000256" key="7">
    <source>
        <dbReference type="SAM" id="Phobius"/>
    </source>
</evidence>
<feature type="domain" description="Peptidase S54 GlpG peptidase N-terminal" evidence="9">
    <location>
        <begin position="1"/>
        <end position="62"/>
    </location>
</feature>
<dbReference type="OrthoDB" id="9778341at2"/>
<keyword evidence="4 7" id="KW-0812">Transmembrane</keyword>
<keyword evidence="5 7" id="KW-1133">Transmembrane helix</keyword>
<gene>
    <name evidence="10" type="ORF">DET45_11744</name>
</gene>
<keyword evidence="2" id="KW-1003">Cell membrane</keyword>
<feature type="transmembrane region" description="Helical" evidence="7">
    <location>
        <begin position="230"/>
        <end position="249"/>
    </location>
</feature>
<keyword evidence="11" id="KW-1185">Reference proteome</keyword>
<feature type="transmembrane region" description="Helical" evidence="7">
    <location>
        <begin position="92"/>
        <end position="111"/>
    </location>
</feature>
<comment type="subcellular location">
    <subcellularLocation>
        <location evidence="1">Membrane</location>
        <topology evidence="1">Multi-pass membrane protein</topology>
    </subcellularLocation>
</comment>
<reference evidence="10 11" key="1">
    <citation type="submission" date="2018-05" db="EMBL/GenBank/DDBJ databases">
        <title>Freshwater and sediment microbial communities from various areas in North America, analyzing microbe dynamics in response to fracking.</title>
        <authorList>
            <person name="Lamendella R."/>
        </authorList>
    </citation>
    <scope>NUCLEOTIDE SEQUENCE [LARGE SCALE GENOMIC DNA]</scope>
    <source>
        <strain evidence="10 11">125B1</strain>
    </source>
</reference>
<feature type="transmembrane region" description="Helical" evidence="7">
    <location>
        <begin position="198"/>
        <end position="218"/>
    </location>
</feature>
<comment type="caution">
    <text evidence="10">The sequence shown here is derived from an EMBL/GenBank/DDBJ whole genome shotgun (WGS) entry which is preliminary data.</text>
</comment>
<evidence type="ECO:0000313" key="11">
    <source>
        <dbReference type="Proteomes" id="UP000246964"/>
    </source>
</evidence>
<evidence type="ECO:0000259" key="8">
    <source>
        <dbReference type="Pfam" id="PF01694"/>
    </source>
</evidence>
<proteinExistence type="predicted"/>
<feature type="transmembrane region" description="Helical" evidence="7">
    <location>
        <begin position="144"/>
        <end position="163"/>
    </location>
</feature>
<dbReference type="EMBL" id="QGTT01000017">
    <property type="protein sequence ID" value="PWW09777.1"/>
    <property type="molecule type" value="Genomic_DNA"/>
</dbReference>
<dbReference type="Proteomes" id="UP000246964">
    <property type="component" value="Unassembled WGS sequence"/>
</dbReference>
<dbReference type="InterPro" id="IPR035952">
    <property type="entry name" value="Rhomboid-like_sf"/>
</dbReference>
<protein>
    <submittedName>
        <fullName evidence="10">GlpG protein</fullName>
    </submittedName>
</protein>
<evidence type="ECO:0000256" key="5">
    <source>
        <dbReference type="ARBA" id="ARBA00022989"/>
    </source>
</evidence>
<dbReference type="GO" id="GO:0016020">
    <property type="term" value="C:membrane"/>
    <property type="evidence" value="ECO:0007669"/>
    <property type="project" value="UniProtKB-SubCell"/>
</dbReference>
<dbReference type="Gene3D" id="1.20.1540.10">
    <property type="entry name" value="Rhomboid-like"/>
    <property type="match status" value="1"/>
</dbReference>
<dbReference type="Pfam" id="PF12122">
    <property type="entry name" value="Rhomboid_N"/>
    <property type="match status" value="1"/>
</dbReference>
<accession>A0A317Q2Y9</accession>